<dbReference type="RefSeq" id="YP_010002906.1">
    <property type="nucleotide sequence ID" value="NC_053249.1"/>
</dbReference>
<sequence>MPDYTLIAADGSDTPTLLRVDRGKLISGWAEYRLDGTRIREKLGEPPADLTLITDASAKAVANALGTALMQGRKDRRTIRELESETQRRAVETARADGKVEALEDQIAGLRVDIDRHIEQRHTDLEQFMRESVDMRTRNTELIMAATQAERRHTHDLTQARANNDEWQAKAGEHDELLGELRKTLGVASNDELLESADALARLAAVVANVRDSIGAHTAQLDGVQFAKCDSHGRTHADEVVDAQRALIERITSLLGLEGDPSGTDIVEALAREQRMIEAIARVIDLPADAKVDDITAHVSIVVGRLDEAQQRIAQLEAANTALQAEVADDPRAVELQQIHDQAARAADALGIESLPSMTAARVTTVVDAIVARTKSSGVTVTDIQDARPSAYAAAQAAADRETLPGTTRRDFADLAVGRLAIALETQQFVPIMGTPTEVIRYQLGEIAGSTPPIPEIDHVLANALALQKLAQGCLNGEFKALVDEWQQK</sequence>
<evidence type="ECO:0000256" key="1">
    <source>
        <dbReference type="SAM" id="Coils"/>
    </source>
</evidence>
<keyword evidence="3" id="KW-1185">Reference proteome</keyword>
<reference evidence="2 3" key="1">
    <citation type="submission" date="2019-05" db="EMBL/GenBank/DDBJ databases">
        <authorList>
            <person name="Hammer B.W."/>
            <person name="Akkineni S.H."/>
            <person name="Damazo I.J."/>
            <person name="Graziano A."/>
            <person name="Haggerty C.V."/>
            <person name="Harikumar N."/>
            <person name="Renninger T.L."/>
            <person name="Turner B.S."/>
            <person name="Zhang J.L."/>
            <person name="Butela K.A."/>
            <person name="Garlena R.A."/>
            <person name="Russell D.A."/>
            <person name="Pope W.H."/>
            <person name="Jacobs-Sera D."/>
            <person name="Hatfull G.F."/>
        </authorList>
    </citation>
    <scope>NUCLEOTIDE SEQUENCE [LARGE SCALE GENOMIC DNA]</scope>
</reference>
<accession>A0A514DIY4</accession>
<organism evidence="2 3">
    <name type="scientific">Gordonia phage Verity</name>
    <dbReference type="NCBI Taxonomy" id="2591211"/>
    <lineage>
        <taxon>Viruses</taxon>
        <taxon>Duplodnaviria</taxon>
        <taxon>Heunggongvirae</taxon>
        <taxon>Uroviricota</taxon>
        <taxon>Caudoviricetes</taxon>
        <taxon>Stackebrandtviridae</taxon>
        <taxon>Schenleyvirinae</taxon>
        <taxon>Zitchvirus</taxon>
        <taxon>Zitchvirus verity</taxon>
    </lineage>
</organism>
<dbReference type="KEGG" id="vg:63027461"/>
<proteinExistence type="predicted"/>
<evidence type="ECO:0000313" key="3">
    <source>
        <dbReference type="Proteomes" id="UP000317598"/>
    </source>
</evidence>
<name>A0A514DIY4_9CAUD</name>
<gene>
    <name evidence="2" type="primary">68</name>
    <name evidence="2" type="ORF">SEA_VERITY_68</name>
</gene>
<feature type="coiled-coil region" evidence="1">
    <location>
        <begin position="299"/>
        <end position="326"/>
    </location>
</feature>
<protein>
    <submittedName>
        <fullName evidence="2">Uncharacterized protein</fullName>
    </submittedName>
</protein>
<dbReference type="GeneID" id="63027461"/>
<dbReference type="EMBL" id="MK937611">
    <property type="protein sequence ID" value="QDH93554.1"/>
    <property type="molecule type" value="Genomic_DNA"/>
</dbReference>
<dbReference type="Proteomes" id="UP000317598">
    <property type="component" value="Segment"/>
</dbReference>
<evidence type="ECO:0000313" key="2">
    <source>
        <dbReference type="EMBL" id="QDH93554.1"/>
    </source>
</evidence>
<keyword evidence="1" id="KW-0175">Coiled coil</keyword>